<dbReference type="Pfam" id="PF05739">
    <property type="entry name" value="SNARE"/>
    <property type="match status" value="1"/>
</dbReference>
<dbReference type="AlphaFoldDB" id="A0A7S3GW24"/>
<dbReference type="GO" id="GO:0000139">
    <property type="term" value="C:Golgi membrane"/>
    <property type="evidence" value="ECO:0007669"/>
    <property type="project" value="UniProtKB-SubCell"/>
</dbReference>
<evidence type="ECO:0000256" key="5">
    <source>
        <dbReference type="ARBA" id="ARBA00022927"/>
    </source>
</evidence>
<evidence type="ECO:0000256" key="10">
    <source>
        <dbReference type="SAM" id="MobiDB-lite"/>
    </source>
</evidence>
<sequence length="307" mass="34873">MACRNLTKKFVDIRNGAKANRSLAGGHDSNDSTNSTLLKSDKGYTSAKNSLPPAWVDQIEAAEEDVTKIQARIRELSALHTKRLMVNFETDEAHQEREIDGKTREITDLFHHAENVLKRFGKQSEDPNLSVADRTVRKNMQMSMARKIQGLSMSFRSTQKQYMMKVQNQKHGQGGHALDFLNEPSKKPAEFQAEEDLGFDAMQMRILEDTEQEVNRRDEEITKIAKSIEELAAIFKELAVLVIDQGTILDRIDYNMENAVEHAREGVKQLHKAEEHQKANLAIKCIILLVILIIIMIGVLIWKHSGK</sequence>
<accession>A0A7S3GW24</accession>
<dbReference type="GO" id="GO:0006886">
    <property type="term" value="P:intracellular protein transport"/>
    <property type="evidence" value="ECO:0007669"/>
    <property type="project" value="InterPro"/>
</dbReference>
<evidence type="ECO:0000313" key="13">
    <source>
        <dbReference type="EMBL" id="CAE0277313.1"/>
    </source>
</evidence>
<protein>
    <recommendedName>
        <fullName evidence="12">t-SNARE coiled-coil homology domain-containing protein</fullName>
    </recommendedName>
</protein>
<evidence type="ECO:0000259" key="12">
    <source>
        <dbReference type="PROSITE" id="PS50192"/>
    </source>
</evidence>
<keyword evidence="5" id="KW-0653">Protein transport</keyword>
<dbReference type="PROSITE" id="PS00914">
    <property type="entry name" value="SYNTAXIN"/>
    <property type="match status" value="1"/>
</dbReference>
<dbReference type="SMART" id="SM00397">
    <property type="entry name" value="t_SNARE"/>
    <property type="match status" value="1"/>
</dbReference>
<evidence type="ECO:0000256" key="2">
    <source>
        <dbReference type="ARBA" id="ARBA00009063"/>
    </source>
</evidence>
<evidence type="ECO:0000256" key="3">
    <source>
        <dbReference type="ARBA" id="ARBA00022448"/>
    </source>
</evidence>
<keyword evidence="7" id="KW-0333">Golgi apparatus</keyword>
<evidence type="ECO:0000256" key="6">
    <source>
        <dbReference type="ARBA" id="ARBA00022989"/>
    </source>
</evidence>
<dbReference type="EMBL" id="HBIC01012308">
    <property type="protein sequence ID" value="CAE0277313.1"/>
    <property type="molecule type" value="Transcribed_RNA"/>
</dbReference>
<dbReference type="GO" id="GO:0000149">
    <property type="term" value="F:SNARE binding"/>
    <property type="evidence" value="ECO:0007669"/>
    <property type="project" value="TreeGrafter"/>
</dbReference>
<dbReference type="PANTHER" id="PTHR19957:SF83">
    <property type="entry name" value="SYNTAXIN-16"/>
    <property type="match status" value="1"/>
</dbReference>
<evidence type="ECO:0000256" key="7">
    <source>
        <dbReference type="ARBA" id="ARBA00023034"/>
    </source>
</evidence>
<evidence type="ECO:0000256" key="8">
    <source>
        <dbReference type="ARBA" id="ARBA00023054"/>
    </source>
</evidence>
<comment type="similarity">
    <text evidence="2">Belongs to the syntaxin family.</text>
</comment>
<proteinExistence type="inferred from homology"/>
<name>A0A7S3GW24_9STRA</name>
<dbReference type="InterPro" id="IPR045242">
    <property type="entry name" value="Syntaxin"/>
</dbReference>
<dbReference type="GO" id="GO:0031201">
    <property type="term" value="C:SNARE complex"/>
    <property type="evidence" value="ECO:0007669"/>
    <property type="project" value="TreeGrafter"/>
</dbReference>
<dbReference type="CDD" id="cd15845">
    <property type="entry name" value="SNARE_syntaxin16"/>
    <property type="match status" value="1"/>
</dbReference>
<evidence type="ECO:0000256" key="4">
    <source>
        <dbReference type="ARBA" id="ARBA00022692"/>
    </source>
</evidence>
<keyword evidence="4 11" id="KW-0812">Transmembrane</keyword>
<keyword evidence="6 11" id="KW-1133">Transmembrane helix</keyword>
<evidence type="ECO:0000256" key="9">
    <source>
        <dbReference type="ARBA" id="ARBA00023136"/>
    </source>
</evidence>
<feature type="region of interest" description="Disordered" evidence="10">
    <location>
        <begin position="20"/>
        <end position="45"/>
    </location>
</feature>
<keyword evidence="3" id="KW-0813">Transport</keyword>
<dbReference type="InterPro" id="IPR006012">
    <property type="entry name" value="Syntaxin/epimorphin_CS"/>
</dbReference>
<dbReference type="Gene3D" id="1.20.58.70">
    <property type="match status" value="1"/>
</dbReference>
<gene>
    <name evidence="13" type="ORF">SELO1098_LOCUS6143</name>
</gene>
<keyword evidence="8" id="KW-0175">Coiled coil</keyword>
<feature type="transmembrane region" description="Helical" evidence="11">
    <location>
        <begin position="281"/>
        <end position="302"/>
    </location>
</feature>
<evidence type="ECO:0000256" key="11">
    <source>
        <dbReference type="SAM" id="Phobius"/>
    </source>
</evidence>
<feature type="domain" description="T-SNARE coiled-coil homology" evidence="12">
    <location>
        <begin position="211"/>
        <end position="273"/>
    </location>
</feature>
<reference evidence="13" key="1">
    <citation type="submission" date="2021-01" db="EMBL/GenBank/DDBJ databases">
        <authorList>
            <person name="Corre E."/>
            <person name="Pelletier E."/>
            <person name="Niang G."/>
            <person name="Scheremetjew M."/>
            <person name="Finn R."/>
            <person name="Kale V."/>
            <person name="Holt S."/>
            <person name="Cochrane G."/>
            <person name="Meng A."/>
            <person name="Brown T."/>
            <person name="Cohen L."/>
        </authorList>
    </citation>
    <scope>NUCLEOTIDE SEQUENCE</scope>
    <source>
        <strain evidence="13">CCAP 955/1</strain>
    </source>
</reference>
<dbReference type="GO" id="GO:0048278">
    <property type="term" value="P:vesicle docking"/>
    <property type="evidence" value="ECO:0007669"/>
    <property type="project" value="TreeGrafter"/>
</dbReference>
<dbReference type="SUPFAM" id="SSF47661">
    <property type="entry name" value="t-snare proteins"/>
    <property type="match status" value="1"/>
</dbReference>
<organism evidence="13">
    <name type="scientific">Spumella elongata</name>
    <dbReference type="NCBI Taxonomy" id="89044"/>
    <lineage>
        <taxon>Eukaryota</taxon>
        <taxon>Sar</taxon>
        <taxon>Stramenopiles</taxon>
        <taxon>Ochrophyta</taxon>
        <taxon>Chrysophyceae</taxon>
        <taxon>Chromulinales</taxon>
        <taxon>Chromulinaceae</taxon>
        <taxon>Spumella</taxon>
    </lineage>
</organism>
<dbReference type="GO" id="GO:0005484">
    <property type="term" value="F:SNAP receptor activity"/>
    <property type="evidence" value="ECO:0007669"/>
    <property type="project" value="InterPro"/>
</dbReference>
<dbReference type="PROSITE" id="PS50192">
    <property type="entry name" value="T_SNARE"/>
    <property type="match status" value="1"/>
</dbReference>
<keyword evidence="9 11" id="KW-0472">Membrane</keyword>
<dbReference type="GO" id="GO:0006906">
    <property type="term" value="P:vesicle fusion"/>
    <property type="evidence" value="ECO:0007669"/>
    <property type="project" value="TreeGrafter"/>
</dbReference>
<dbReference type="InterPro" id="IPR000727">
    <property type="entry name" value="T_SNARE_dom"/>
</dbReference>
<dbReference type="PANTHER" id="PTHR19957">
    <property type="entry name" value="SYNTAXIN"/>
    <property type="match status" value="1"/>
</dbReference>
<dbReference type="InterPro" id="IPR010989">
    <property type="entry name" value="SNARE"/>
</dbReference>
<evidence type="ECO:0000256" key="1">
    <source>
        <dbReference type="ARBA" id="ARBA00004409"/>
    </source>
</evidence>
<comment type="subcellular location">
    <subcellularLocation>
        <location evidence="1">Golgi apparatus membrane</location>
        <topology evidence="1">Single-pass type IV membrane protein</topology>
    </subcellularLocation>
</comment>